<proteinExistence type="predicted"/>
<evidence type="ECO:0000313" key="2">
    <source>
        <dbReference type="EMBL" id="ADU31357.1"/>
    </source>
</evidence>
<protein>
    <recommendedName>
        <fullName evidence="4">Flagellar basal body rod protein</fullName>
    </recommendedName>
</protein>
<accession>E6TZQ1</accession>
<organism evidence="2 3">
    <name type="scientific">Evansella cellulosilytica (strain ATCC 21833 / DSM 2522 / FERM P-1141 / JCM 9156 / N-4)</name>
    <name type="common">Bacillus cellulosilyticus</name>
    <dbReference type="NCBI Taxonomy" id="649639"/>
    <lineage>
        <taxon>Bacteria</taxon>
        <taxon>Bacillati</taxon>
        <taxon>Bacillota</taxon>
        <taxon>Bacilli</taxon>
        <taxon>Bacillales</taxon>
        <taxon>Bacillaceae</taxon>
        <taxon>Evansella</taxon>
    </lineage>
</organism>
<feature type="transmembrane region" description="Helical" evidence="1">
    <location>
        <begin position="7"/>
        <end position="38"/>
    </location>
</feature>
<evidence type="ECO:0008006" key="4">
    <source>
        <dbReference type="Google" id="ProtNLM"/>
    </source>
</evidence>
<dbReference type="STRING" id="649639.Bcell_3114"/>
<keyword evidence="1" id="KW-1133">Transmembrane helix</keyword>
<evidence type="ECO:0000313" key="3">
    <source>
        <dbReference type="Proteomes" id="UP000001401"/>
    </source>
</evidence>
<dbReference type="eggNOG" id="ENOG5031SCS">
    <property type="taxonomic scope" value="Bacteria"/>
</dbReference>
<keyword evidence="1" id="KW-0812">Transmembrane</keyword>
<feature type="transmembrane region" description="Helical" evidence="1">
    <location>
        <begin position="53"/>
        <end position="84"/>
    </location>
</feature>
<name>E6TZQ1_EVAC2</name>
<dbReference type="HOGENOM" id="CLU_161922_0_0_9"/>
<keyword evidence="3" id="KW-1185">Reference proteome</keyword>
<dbReference type="Proteomes" id="UP000001401">
    <property type="component" value="Chromosome"/>
</dbReference>
<keyword evidence="1" id="KW-0472">Membrane</keyword>
<reference evidence="2 3" key="1">
    <citation type="submission" date="2010-12" db="EMBL/GenBank/DDBJ databases">
        <title>Complete sequence of Bacillus cellulosilyticus DSM 2522.</title>
        <authorList>
            <consortium name="US DOE Joint Genome Institute"/>
            <person name="Lucas S."/>
            <person name="Copeland A."/>
            <person name="Lapidus A."/>
            <person name="Cheng J.-F."/>
            <person name="Bruce D."/>
            <person name="Goodwin L."/>
            <person name="Pitluck S."/>
            <person name="Chertkov O."/>
            <person name="Detter J.C."/>
            <person name="Han C."/>
            <person name="Tapia R."/>
            <person name="Land M."/>
            <person name="Hauser L."/>
            <person name="Jeffries C."/>
            <person name="Kyrpides N."/>
            <person name="Ivanova N."/>
            <person name="Mikhailova N."/>
            <person name="Brumm P."/>
            <person name="Mead D."/>
            <person name="Woyke T."/>
        </authorList>
    </citation>
    <scope>NUCLEOTIDE SEQUENCE [LARGE SCALE GENOMIC DNA]</scope>
    <source>
        <strain evidence="3">ATCC 21833 / DSM 2522 / FERM P-1141 / JCM 9156 / N-4</strain>
    </source>
</reference>
<dbReference type="RefSeq" id="WP_013489688.1">
    <property type="nucleotide sequence ID" value="NC_014829.1"/>
</dbReference>
<gene>
    <name evidence="2" type="ordered locus">Bcell_3114</name>
</gene>
<dbReference type="KEGG" id="bco:Bcell_3114"/>
<evidence type="ECO:0000256" key="1">
    <source>
        <dbReference type="SAM" id="Phobius"/>
    </source>
</evidence>
<dbReference type="EMBL" id="CP002394">
    <property type="protein sequence ID" value="ADU31357.1"/>
    <property type="molecule type" value="Genomic_DNA"/>
</dbReference>
<dbReference type="AlphaFoldDB" id="E6TZQ1"/>
<dbReference type="OrthoDB" id="2971941at2"/>
<sequence length="96" mass="10664">MNKIWMFVLGIVALIILIVNIGPMIVLGVSIYLLYIILKQFGKAESTTGKIGWIIAGLIVLSIGLSNIFAVIGVAALYLLYVLYKHWQEEKEVKTV</sequence>